<name>A0ABU8F9Q0_9BACI</name>
<protein>
    <submittedName>
        <fullName evidence="2">Uncharacterized protein</fullName>
    </submittedName>
</protein>
<gene>
    <name evidence="2" type="ORF">WAX74_19095</name>
</gene>
<proteinExistence type="predicted"/>
<feature type="transmembrane region" description="Helical" evidence="1">
    <location>
        <begin position="61"/>
        <end position="79"/>
    </location>
</feature>
<feature type="transmembrane region" description="Helical" evidence="1">
    <location>
        <begin position="126"/>
        <end position="150"/>
    </location>
</feature>
<organism evidence="2 3">
    <name type="scientific">Psychrobacillus mangrovi</name>
    <dbReference type="NCBI Taxonomy" id="3117745"/>
    <lineage>
        <taxon>Bacteria</taxon>
        <taxon>Bacillati</taxon>
        <taxon>Bacillota</taxon>
        <taxon>Bacilli</taxon>
        <taxon>Bacillales</taxon>
        <taxon>Bacillaceae</taxon>
        <taxon>Psychrobacillus</taxon>
    </lineage>
</organism>
<reference evidence="2 3" key="1">
    <citation type="submission" date="2024-01" db="EMBL/GenBank/DDBJ databases">
        <title>Seven novel Bacillus-like species.</title>
        <authorList>
            <person name="Liu G."/>
        </authorList>
    </citation>
    <scope>NUCLEOTIDE SEQUENCE [LARGE SCALE GENOMIC DNA]</scope>
    <source>
        <strain evidence="2 3">FJAT-51614</strain>
    </source>
</reference>
<dbReference type="RefSeq" id="WP_336499278.1">
    <property type="nucleotide sequence ID" value="NZ_JBAWSY010000026.1"/>
</dbReference>
<feature type="transmembrane region" description="Helical" evidence="1">
    <location>
        <begin position="15"/>
        <end position="40"/>
    </location>
</feature>
<accession>A0ABU8F9Q0</accession>
<feature type="transmembrane region" description="Helical" evidence="1">
    <location>
        <begin position="94"/>
        <end position="119"/>
    </location>
</feature>
<keyword evidence="1" id="KW-0812">Transmembrane</keyword>
<evidence type="ECO:0000313" key="2">
    <source>
        <dbReference type="EMBL" id="MEI4771728.1"/>
    </source>
</evidence>
<evidence type="ECO:0000313" key="3">
    <source>
        <dbReference type="Proteomes" id="UP001364890"/>
    </source>
</evidence>
<dbReference type="EMBL" id="JBAWSY010000026">
    <property type="protein sequence ID" value="MEI4771728.1"/>
    <property type="molecule type" value="Genomic_DNA"/>
</dbReference>
<comment type="caution">
    <text evidence="2">The sequence shown here is derived from an EMBL/GenBank/DDBJ whole genome shotgun (WGS) entry which is preliminary data.</text>
</comment>
<sequence length="151" mass="17241">MDNSENFYQFLRNGTGFVCMALILSGLPFKVVDFLLSTVVGKENLLLVNHNNMLDFRLIKIIMDFLVGLYTLTFSVFLLKQTFTMSSDKEDSELGLLILIIASVYTIAMFTLGASFIFANNYGISALIWSFILIIFPFLFIKLRVLNYLFN</sequence>
<keyword evidence="3" id="KW-1185">Reference proteome</keyword>
<keyword evidence="1" id="KW-0472">Membrane</keyword>
<dbReference type="Proteomes" id="UP001364890">
    <property type="component" value="Unassembled WGS sequence"/>
</dbReference>
<evidence type="ECO:0000256" key="1">
    <source>
        <dbReference type="SAM" id="Phobius"/>
    </source>
</evidence>
<keyword evidence="1" id="KW-1133">Transmembrane helix</keyword>